<accession>A0A3D9I655</accession>
<keyword evidence="2" id="KW-1185">Reference proteome</keyword>
<dbReference type="EMBL" id="QRDY01000011">
    <property type="protein sequence ID" value="RED57253.1"/>
    <property type="molecule type" value="Genomic_DNA"/>
</dbReference>
<dbReference type="RefSeq" id="WP_115994146.1">
    <property type="nucleotide sequence ID" value="NZ_QRDY01000011.1"/>
</dbReference>
<dbReference type="Proteomes" id="UP000256869">
    <property type="component" value="Unassembled WGS sequence"/>
</dbReference>
<comment type="caution">
    <text evidence="1">The sequence shown here is derived from an EMBL/GenBank/DDBJ whole genome shotgun (WGS) entry which is preliminary data.</text>
</comment>
<gene>
    <name evidence="1" type="ORF">DFP95_111168</name>
</gene>
<evidence type="ECO:0000313" key="1">
    <source>
        <dbReference type="EMBL" id="RED57253.1"/>
    </source>
</evidence>
<evidence type="ECO:0000313" key="2">
    <source>
        <dbReference type="Proteomes" id="UP000256869"/>
    </source>
</evidence>
<proteinExistence type="predicted"/>
<protein>
    <recommendedName>
        <fullName evidence="3">Cytoskeletal protein CcmA (Bactofilin family)</fullName>
    </recommendedName>
</protein>
<dbReference type="AlphaFoldDB" id="A0A3D9I655"/>
<organism evidence="1 2">
    <name type="scientific">Cohnella lupini</name>
    <dbReference type="NCBI Taxonomy" id="1294267"/>
    <lineage>
        <taxon>Bacteria</taxon>
        <taxon>Bacillati</taxon>
        <taxon>Bacillota</taxon>
        <taxon>Bacilli</taxon>
        <taxon>Bacillales</taxon>
        <taxon>Paenibacillaceae</taxon>
        <taxon>Cohnella</taxon>
    </lineage>
</organism>
<reference evidence="1 2" key="1">
    <citation type="submission" date="2018-07" db="EMBL/GenBank/DDBJ databases">
        <title>Genomic Encyclopedia of Type Strains, Phase III (KMG-III): the genomes of soil and plant-associated and newly described type strains.</title>
        <authorList>
            <person name="Whitman W."/>
        </authorList>
    </citation>
    <scope>NUCLEOTIDE SEQUENCE [LARGE SCALE GENOMIC DNA]</scope>
    <source>
        <strain evidence="1 2">CECT 8236</strain>
    </source>
</reference>
<evidence type="ECO:0008006" key="3">
    <source>
        <dbReference type="Google" id="ProtNLM"/>
    </source>
</evidence>
<name>A0A3D9I655_9BACL</name>
<dbReference type="OrthoDB" id="1730007at2"/>
<sequence length="228" mass="24424">MESTVKPNLLISGVSDAGGGDYEKVKIDGVGTIKGSIAAVNFDTNGMTKVLGDLRANIMDCDGMIKVDGHLTAGKSVVDGTLKVKGSLKAESLAVNGFLRIDGDCESEVLDLEGSFEVQGLLNAGRLNAVLQWKGEAREIGVEFIKVRRTSKASWNKLWRWIMPKAVPGLKASVIEGDDIDLEYTEADIVRGNRIRIGKGCKIGLVEYRTELNAVSGAKIGKEVKTGD</sequence>